<accession>F5L5U8</accession>
<reference evidence="2 3" key="1">
    <citation type="journal article" date="2011" name="J. Bacteriol.">
        <title>Draft genome sequence of the thermoalkaliphilic Caldalkalibacillus thermarum strain TA2.A1.</title>
        <authorList>
            <person name="Kalamorz F."/>
            <person name="Keis S."/>
            <person name="McMillan D.G."/>
            <person name="Olsson K."/>
            <person name="Stanton J.A."/>
            <person name="Stockwell P."/>
            <person name="Black M.A."/>
            <person name="Klingeman D.M."/>
            <person name="Land M.L."/>
            <person name="Han C.S."/>
            <person name="Martin S.L."/>
            <person name="Becher S.A."/>
            <person name="Peddie C.J."/>
            <person name="Morgan H.W."/>
            <person name="Matthies D."/>
            <person name="Preiss L."/>
            <person name="Meier T."/>
            <person name="Brown S.D."/>
            <person name="Cook G.M."/>
        </authorList>
    </citation>
    <scope>NUCLEOTIDE SEQUENCE [LARGE SCALE GENOMIC DNA]</scope>
    <source>
        <strain evidence="2 3">TA2.A1</strain>
    </source>
</reference>
<comment type="caution">
    <text evidence="2">The sequence shown here is derived from an EMBL/GenBank/DDBJ whole genome shotgun (WGS) entry which is preliminary data.</text>
</comment>
<evidence type="ECO:0000313" key="3">
    <source>
        <dbReference type="Proteomes" id="UP000010716"/>
    </source>
</evidence>
<keyword evidence="1" id="KW-0812">Transmembrane</keyword>
<dbReference type="EMBL" id="AFCE01000115">
    <property type="protein sequence ID" value="EGL83303.1"/>
    <property type="molecule type" value="Genomic_DNA"/>
</dbReference>
<keyword evidence="1" id="KW-1133">Transmembrane helix</keyword>
<evidence type="ECO:0000256" key="1">
    <source>
        <dbReference type="SAM" id="Phobius"/>
    </source>
</evidence>
<protein>
    <submittedName>
        <fullName evidence="2">Uncharacterized protein</fullName>
    </submittedName>
</protein>
<feature type="transmembrane region" description="Helical" evidence="1">
    <location>
        <begin position="7"/>
        <end position="28"/>
    </location>
</feature>
<evidence type="ECO:0000313" key="2">
    <source>
        <dbReference type="EMBL" id="EGL83303.1"/>
    </source>
</evidence>
<keyword evidence="1" id="KW-0472">Membrane</keyword>
<dbReference type="Proteomes" id="UP000010716">
    <property type="component" value="Unassembled WGS sequence"/>
</dbReference>
<name>F5L5U8_CALTT</name>
<dbReference type="AlphaFoldDB" id="F5L5U8"/>
<sequence length="68" mass="7927">MRRLEWIIAVVLVFIGLHCLTVSAVWMFNPESIRQYFITLLRICLWAGIPVTIAVIICLFIKKYNTSK</sequence>
<feature type="transmembrane region" description="Helical" evidence="1">
    <location>
        <begin position="40"/>
        <end position="61"/>
    </location>
</feature>
<gene>
    <name evidence="2" type="ORF">CathTA2_1161</name>
</gene>
<organism evidence="2 3">
    <name type="scientific">Caldalkalibacillus thermarum (strain TA2.A1)</name>
    <dbReference type="NCBI Taxonomy" id="986075"/>
    <lineage>
        <taxon>Bacteria</taxon>
        <taxon>Bacillati</taxon>
        <taxon>Bacillota</taxon>
        <taxon>Bacilli</taxon>
        <taxon>Bacillales</taxon>
        <taxon>Bacillaceae</taxon>
        <taxon>Caldalkalibacillus</taxon>
    </lineage>
</organism>
<proteinExistence type="predicted"/>